<sequence length="825" mass="88891">MAVQPFGEGQGRGRGRGRGRGGFAPRPARETDGDTDTPRSGQRTPATGGLGFHLGNARRGGALTPSRTDASGAVFWGGHGAPLFVKAGELFKDGEVDVVRRDGDTLRVERYPLNDPSAPQMLHLADELEIAVDGVGEDEVQEIIWGAPAQGDEEDEESVEEVLGVEVETTVQTTVEAVAIEAGEDVFVEAVASETVVQTTVEVAPVALVDSEPIAVDLEPEEDEVAAMEDDEAVDLEGNEAVVTHDEIDDAALFFVDTAADSGPSAAPLYTATSQTLGTRPALDKHASTDEAIIFRPKIILDPVASASTSRAPATTFELRDVYVDPRVTLNRKDRKAAKREKRARNKRKQKSGRRSGGGELAPRDDSDIDWGSDGPPPRRILGIVPDDEDEELDPELGHEDLTRFIAGMVQIEGDRDVMDMMEHDEDEESDEWSGSEGKGKGKDSGSEEDDSEDDDVDDDDDFAQLQAAYDLSADDSSDDDAAIERYRGQNAWEEEDEAAWFAESMDSALDGGAMSASRKDRNKIFKAVVNGSFDRALPIAPAKKAKNNEHVPPQLLDQWERDRQKKAEKKRAREAARLEALLNPYPGSHKGGKKGKKASKLQGKAAAAMSAHLIPATAAEVAELFDITSDEDDGWGVARISGRKGRALLLPQTLEQVNAQVEEFMADATKTTLTLPPMDKEARKKVHMLAECYDLKSKSRGKGLSRFPVLIKLVRSGLRDADKLERLISASGQTGGAFYKALYARKGKDGRKGPSTAARGGGPSTRAREGELVGEGADKIGEDNIGHRLLSKMGWARVAAGGVVADIGRRIVAVVKYTKRGLGT</sequence>
<evidence type="ECO:0000256" key="4">
    <source>
        <dbReference type="ARBA" id="ARBA00023242"/>
    </source>
</evidence>
<dbReference type="PROSITE" id="PS51061">
    <property type="entry name" value="R3H"/>
    <property type="match status" value="1"/>
</dbReference>
<organism evidence="7 8">
    <name type="scientific">Vanrija humicola</name>
    <name type="common">Yeast</name>
    <name type="synonym">Cryptococcus humicola</name>
    <dbReference type="NCBI Taxonomy" id="5417"/>
    <lineage>
        <taxon>Eukaryota</taxon>
        <taxon>Fungi</taxon>
        <taxon>Dikarya</taxon>
        <taxon>Basidiomycota</taxon>
        <taxon>Agaricomycotina</taxon>
        <taxon>Tremellomycetes</taxon>
        <taxon>Trichosporonales</taxon>
        <taxon>Trichosporonaceae</taxon>
        <taxon>Vanrija</taxon>
    </lineage>
</organism>
<dbReference type="InterPro" id="IPR051189">
    <property type="entry name" value="Splicing_assoc_domain"/>
</dbReference>
<dbReference type="Proteomes" id="UP000473826">
    <property type="component" value="Unassembled WGS sequence"/>
</dbReference>
<evidence type="ECO:0000256" key="2">
    <source>
        <dbReference type="ARBA" id="ARBA00022664"/>
    </source>
</evidence>
<dbReference type="GO" id="GO:0006397">
    <property type="term" value="P:mRNA processing"/>
    <property type="evidence" value="ECO:0007669"/>
    <property type="project" value="UniProtKB-KW"/>
</dbReference>
<evidence type="ECO:0000313" key="7">
    <source>
        <dbReference type="EMBL" id="TXT11225.1"/>
    </source>
</evidence>
<feature type="compositionally biased region" description="Acidic residues" evidence="5">
    <location>
        <begin position="447"/>
        <end position="463"/>
    </location>
</feature>
<dbReference type="Gene3D" id="3.30.1370.50">
    <property type="entry name" value="R3H-like domain"/>
    <property type="match status" value="1"/>
</dbReference>
<reference evidence="7 8" key="1">
    <citation type="journal article" date="2019" name="PLoS Genet.">
        <title>Convergent evolution of linked mating-type loci in basidiomycete fungi.</title>
        <authorList>
            <person name="Sun S."/>
            <person name="Coelho M.A."/>
            <person name="Heitman J."/>
            <person name="Nowrousian M."/>
        </authorList>
    </citation>
    <scope>NUCLEOTIDE SEQUENCE [LARGE SCALE GENOMIC DNA]</scope>
    <source>
        <strain evidence="7 8">CBS 4282</strain>
    </source>
</reference>
<feature type="compositionally biased region" description="Acidic residues" evidence="5">
    <location>
        <begin position="423"/>
        <end position="434"/>
    </location>
</feature>
<dbReference type="InterPro" id="IPR034082">
    <property type="entry name" value="R3H_G-patch"/>
</dbReference>
<dbReference type="PANTHER" id="PTHR14195">
    <property type="entry name" value="G PATCH DOMAIN CONTAINING PROTEIN 2"/>
    <property type="match status" value="1"/>
</dbReference>
<dbReference type="CDD" id="cd02646">
    <property type="entry name" value="R3H_G-patch"/>
    <property type="match status" value="1"/>
</dbReference>
<keyword evidence="8" id="KW-1185">Reference proteome</keyword>
<feature type="region of interest" description="Disordered" evidence="5">
    <location>
        <begin position="748"/>
        <end position="771"/>
    </location>
</feature>
<dbReference type="GO" id="GO:0003676">
    <property type="term" value="F:nucleic acid binding"/>
    <property type="evidence" value="ECO:0007669"/>
    <property type="project" value="UniProtKB-UniRule"/>
</dbReference>
<comment type="caution">
    <text evidence="7">The sequence shown here is derived from an EMBL/GenBank/DDBJ whole genome shotgun (WGS) entry which is preliminary data.</text>
</comment>
<evidence type="ECO:0000256" key="1">
    <source>
        <dbReference type="ARBA" id="ARBA00004123"/>
    </source>
</evidence>
<dbReference type="AlphaFoldDB" id="A0A7D8V371"/>
<dbReference type="OrthoDB" id="21470at2759"/>
<proteinExistence type="predicted"/>
<feature type="domain" description="R3H" evidence="6">
    <location>
        <begin position="652"/>
        <end position="715"/>
    </location>
</feature>
<accession>A0A7D8V371</accession>
<dbReference type="SMART" id="SM00393">
    <property type="entry name" value="R3H"/>
    <property type="match status" value="1"/>
</dbReference>
<dbReference type="Pfam" id="PF01424">
    <property type="entry name" value="R3H"/>
    <property type="match status" value="1"/>
</dbReference>
<protein>
    <recommendedName>
        <fullName evidence="6">R3H domain-containing protein</fullName>
    </recommendedName>
</protein>
<evidence type="ECO:0000256" key="5">
    <source>
        <dbReference type="SAM" id="MobiDB-lite"/>
    </source>
</evidence>
<comment type="subcellular location">
    <subcellularLocation>
        <location evidence="1">Nucleus</location>
    </subcellularLocation>
</comment>
<feature type="compositionally biased region" description="Acidic residues" evidence="5">
    <location>
        <begin position="386"/>
        <end position="395"/>
    </location>
</feature>
<feature type="region of interest" description="Disordered" evidence="5">
    <location>
        <begin position="330"/>
        <end position="400"/>
    </location>
</feature>
<dbReference type="InterPro" id="IPR001374">
    <property type="entry name" value="R3H_dom"/>
</dbReference>
<dbReference type="GO" id="GO:0008380">
    <property type="term" value="P:RNA splicing"/>
    <property type="evidence" value="ECO:0007669"/>
    <property type="project" value="UniProtKB-KW"/>
</dbReference>
<dbReference type="InterPro" id="IPR036867">
    <property type="entry name" value="R3H_dom_sf"/>
</dbReference>
<keyword evidence="2" id="KW-0507">mRNA processing</keyword>
<evidence type="ECO:0000313" key="8">
    <source>
        <dbReference type="Proteomes" id="UP000473826"/>
    </source>
</evidence>
<dbReference type="SUPFAM" id="SSF82708">
    <property type="entry name" value="R3H domain"/>
    <property type="match status" value="1"/>
</dbReference>
<feature type="compositionally biased region" description="Basic residues" evidence="5">
    <location>
        <begin position="333"/>
        <end position="354"/>
    </location>
</feature>
<keyword evidence="4" id="KW-0539">Nucleus</keyword>
<evidence type="ECO:0000259" key="6">
    <source>
        <dbReference type="PROSITE" id="PS51061"/>
    </source>
</evidence>
<feature type="region of interest" description="Disordered" evidence="5">
    <location>
        <begin position="1"/>
        <end position="65"/>
    </location>
</feature>
<dbReference type="GO" id="GO:0005634">
    <property type="term" value="C:nucleus"/>
    <property type="evidence" value="ECO:0007669"/>
    <property type="project" value="UniProtKB-SubCell"/>
</dbReference>
<dbReference type="EMBL" id="QKWK01000004">
    <property type="protein sequence ID" value="TXT11225.1"/>
    <property type="molecule type" value="Genomic_DNA"/>
</dbReference>
<feature type="region of interest" description="Disordered" evidence="5">
    <location>
        <begin position="423"/>
        <end position="493"/>
    </location>
</feature>
<name>A0A7D8V371_VANHU</name>
<feature type="compositionally biased region" description="Acidic residues" evidence="5">
    <location>
        <begin position="473"/>
        <end position="482"/>
    </location>
</feature>
<gene>
    <name evidence="7" type="ORF">VHUM_01976</name>
</gene>
<evidence type="ECO:0000256" key="3">
    <source>
        <dbReference type="ARBA" id="ARBA00023187"/>
    </source>
</evidence>
<keyword evidence="3" id="KW-0508">mRNA splicing</keyword>